<comment type="subcellular location">
    <subcellularLocation>
        <location evidence="1 11">Golgi apparatus membrane</location>
        <topology evidence="1 11">Single-pass type II membrane protein</topology>
    </subcellularLocation>
</comment>
<evidence type="ECO:0000256" key="6">
    <source>
        <dbReference type="ARBA" id="ARBA00022968"/>
    </source>
</evidence>
<evidence type="ECO:0000256" key="10">
    <source>
        <dbReference type="ARBA" id="ARBA00023180"/>
    </source>
</evidence>
<dbReference type="Pfam" id="PF01762">
    <property type="entry name" value="Galactosyl_T"/>
    <property type="match status" value="1"/>
</dbReference>
<evidence type="ECO:0000256" key="7">
    <source>
        <dbReference type="ARBA" id="ARBA00022989"/>
    </source>
</evidence>
<dbReference type="OrthoDB" id="2139606at2759"/>
<keyword evidence="9" id="KW-0472">Membrane</keyword>
<keyword evidence="4" id="KW-0808">Transferase</keyword>
<dbReference type="STRING" id="225164.V3ZJ75"/>
<dbReference type="PANTHER" id="PTHR11214">
    <property type="entry name" value="BETA-1,3-N-ACETYLGLUCOSAMINYLTRANSFERASE"/>
    <property type="match status" value="1"/>
</dbReference>
<dbReference type="EMBL" id="KB203918">
    <property type="protein sequence ID" value="ESO82390.1"/>
    <property type="molecule type" value="Genomic_DNA"/>
</dbReference>
<evidence type="ECO:0000313" key="12">
    <source>
        <dbReference type="EMBL" id="ESO82390.1"/>
    </source>
</evidence>
<keyword evidence="8 11" id="KW-0333">Golgi apparatus</keyword>
<keyword evidence="3 11" id="KW-0328">Glycosyltransferase</keyword>
<dbReference type="GO" id="GO:0016758">
    <property type="term" value="F:hexosyltransferase activity"/>
    <property type="evidence" value="ECO:0007669"/>
    <property type="project" value="InterPro"/>
</dbReference>
<proteinExistence type="inferred from homology"/>
<dbReference type="GO" id="GO:0000139">
    <property type="term" value="C:Golgi membrane"/>
    <property type="evidence" value="ECO:0007669"/>
    <property type="project" value="UniProtKB-SubCell"/>
</dbReference>
<name>V3ZJ75_LOTGI</name>
<sequence>MPFLVILVLSVHHRTEERRVIRETWGRVAHGQSWPGKTIPEKIKIVFLFGLPQVQIKYNTELVKRESEVHRDIVMFEFSETYFNLTLKVLMGFKWIKELCPTTQFVMKADEDIFVDVPQLVARLHTPEWTNKISGLLFTIDKTHRKGKYRVSESLYPFQYYPPHVKGNIYVMPTDIAMKLLNISEYMPYLNMEDVHITGILAIAAKVNKYQRLLNEEFSPMGLIRSCDFSRRNMIAAAFIRPQQARDIWTSIVNPKICNPG</sequence>
<evidence type="ECO:0000256" key="5">
    <source>
        <dbReference type="ARBA" id="ARBA00022692"/>
    </source>
</evidence>
<organism evidence="12 13">
    <name type="scientific">Lottia gigantea</name>
    <name type="common">Giant owl limpet</name>
    <dbReference type="NCBI Taxonomy" id="225164"/>
    <lineage>
        <taxon>Eukaryota</taxon>
        <taxon>Metazoa</taxon>
        <taxon>Spiralia</taxon>
        <taxon>Lophotrochozoa</taxon>
        <taxon>Mollusca</taxon>
        <taxon>Gastropoda</taxon>
        <taxon>Patellogastropoda</taxon>
        <taxon>Lottioidea</taxon>
        <taxon>Lottiidae</taxon>
        <taxon>Lottia</taxon>
    </lineage>
</organism>
<keyword evidence="13" id="KW-1185">Reference proteome</keyword>
<evidence type="ECO:0000313" key="13">
    <source>
        <dbReference type="Proteomes" id="UP000030746"/>
    </source>
</evidence>
<dbReference type="Proteomes" id="UP000030746">
    <property type="component" value="Unassembled WGS sequence"/>
</dbReference>
<protein>
    <recommendedName>
        <fullName evidence="11">Hexosyltransferase</fullName>
        <ecNumber evidence="11">2.4.1.-</ecNumber>
    </recommendedName>
</protein>
<dbReference type="PANTHER" id="PTHR11214:SF314">
    <property type="entry name" value="HEXOSYLTRANSFERASE"/>
    <property type="match status" value="1"/>
</dbReference>
<keyword evidence="5" id="KW-0812">Transmembrane</keyword>
<evidence type="ECO:0000256" key="11">
    <source>
        <dbReference type="RuleBase" id="RU363063"/>
    </source>
</evidence>
<dbReference type="CTD" id="20233579"/>
<dbReference type="OMA" id="PRFFMQG"/>
<dbReference type="InterPro" id="IPR002659">
    <property type="entry name" value="Glyco_trans_31"/>
</dbReference>
<dbReference type="GeneID" id="20233579"/>
<gene>
    <name evidence="12" type="ORF">LOTGIDRAFT_134585</name>
</gene>
<accession>V3ZJ75</accession>
<dbReference type="KEGG" id="lgi:LOTGIDRAFT_134585"/>
<dbReference type="EC" id="2.4.1.-" evidence="11"/>
<evidence type="ECO:0000256" key="8">
    <source>
        <dbReference type="ARBA" id="ARBA00023034"/>
    </source>
</evidence>
<evidence type="ECO:0000256" key="9">
    <source>
        <dbReference type="ARBA" id="ARBA00023136"/>
    </source>
</evidence>
<keyword evidence="7" id="KW-1133">Transmembrane helix</keyword>
<keyword evidence="10" id="KW-0325">Glycoprotein</keyword>
<dbReference type="Gene3D" id="3.90.550.50">
    <property type="match status" value="1"/>
</dbReference>
<comment type="similarity">
    <text evidence="2 11">Belongs to the glycosyltransferase 31 family.</text>
</comment>
<dbReference type="GO" id="GO:0006493">
    <property type="term" value="P:protein O-linked glycosylation"/>
    <property type="evidence" value="ECO:0007669"/>
    <property type="project" value="TreeGrafter"/>
</dbReference>
<evidence type="ECO:0000256" key="4">
    <source>
        <dbReference type="ARBA" id="ARBA00022679"/>
    </source>
</evidence>
<evidence type="ECO:0000256" key="3">
    <source>
        <dbReference type="ARBA" id="ARBA00022676"/>
    </source>
</evidence>
<keyword evidence="6" id="KW-0735">Signal-anchor</keyword>
<dbReference type="RefSeq" id="XP_009066895.1">
    <property type="nucleotide sequence ID" value="XM_009068647.1"/>
</dbReference>
<reference evidence="12 13" key="1">
    <citation type="journal article" date="2013" name="Nature">
        <title>Insights into bilaterian evolution from three spiralian genomes.</title>
        <authorList>
            <person name="Simakov O."/>
            <person name="Marletaz F."/>
            <person name="Cho S.J."/>
            <person name="Edsinger-Gonzales E."/>
            <person name="Havlak P."/>
            <person name="Hellsten U."/>
            <person name="Kuo D.H."/>
            <person name="Larsson T."/>
            <person name="Lv J."/>
            <person name="Arendt D."/>
            <person name="Savage R."/>
            <person name="Osoegawa K."/>
            <person name="de Jong P."/>
            <person name="Grimwood J."/>
            <person name="Chapman J.A."/>
            <person name="Shapiro H."/>
            <person name="Aerts A."/>
            <person name="Otillar R.P."/>
            <person name="Terry A.Y."/>
            <person name="Boore J.L."/>
            <person name="Grigoriev I.V."/>
            <person name="Lindberg D.R."/>
            <person name="Seaver E.C."/>
            <person name="Weisblat D.A."/>
            <person name="Putnam N.H."/>
            <person name="Rokhsar D.S."/>
        </authorList>
    </citation>
    <scope>NUCLEOTIDE SEQUENCE [LARGE SCALE GENOMIC DNA]</scope>
</reference>
<dbReference type="HOGENOM" id="CLU_036849_6_2_1"/>
<evidence type="ECO:0000256" key="1">
    <source>
        <dbReference type="ARBA" id="ARBA00004323"/>
    </source>
</evidence>
<dbReference type="AlphaFoldDB" id="V3ZJ75"/>
<evidence type="ECO:0000256" key="2">
    <source>
        <dbReference type="ARBA" id="ARBA00008661"/>
    </source>
</evidence>
<dbReference type="FunFam" id="3.90.550.50:FF:000001">
    <property type="entry name" value="Hexosyltransferase"/>
    <property type="match status" value="1"/>
</dbReference>